<keyword evidence="2" id="KW-1185">Reference proteome</keyword>
<evidence type="ECO:0000313" key="2">
    <source>
        <dbReference type="Proteomes" id="UP000055590"/>
    </source>
</evidence>
<organism evidence="1 2">
    <name type="scientific">Vulgatibacter incomptus</name>
    <dbReference type="NCBI Taxonomy" id="1391653"/>
    <lineage>
        <taxon>Bacteria</taxon>
        <taxon>Pseudomonadati</taxon>
        <taxon>Myxococcota</taxon>
        <taxon>Myxococcia</taxon>
        <taxon>Myxococcales</taxon>
        <taxon>Cystobacterineae</taxon>
        <taxon>Vulgatibacteraceae</taxon>
        <taxon>Vulgatibacter</taxon>
    </lineage>
</organism>
<name>A0A0K1PFY6_9BACT</name>
<protein>
    <submittedName>
        <fullName evidence="1">Uncharacterized protein</fullName>
    </submittedName>
</protein>
<dbReference type="AlphaFoldDB" id="A0A0K1PFY6"/>
<proteinExistence type="predicted"/>
<dbReference type="EMBL" id="CP012332">
    <property type="protein sequence ID" value="AKU92430.1"/>
    <property type="molecule type" value="Genomic_DNA"/>
</dbReference>
<accession>A0A0K1PFY6</accession>
<dbReference type="Proteomes" id="UP000055590">
    <property type="component" value="Chromosome"/>
</dbReference>
<sequence>MDPPARLAVALSPALGFALYHLAPALRNVDRPAIESAAGRPPPD</sequence>
<gene>
    <name evidence="1" type="ORF">AKJ08_2817</name>
</gene>
<dbReference type="KEGG" id="vin:AKJ08_2817"/>
<reference evidence="1 2" key="1">
    <citation type="submission" date="2015-08" db="EMBL/GenBank/DDBJ databases">
        <authorList>
            <person name="Babu N.S."/>
            <person name="Beckwith C.J."/>
            <person name="Beseler K.G."/>
            <person name="Brison A."/>
            <person name="Carone J.V."/>
            <person name="Caskin T.P."/>
            <person name="Diamond M."/>
            <person name="Durham M.E."/>
            <person name="Foxe J.M."/>
            <person name="Go M."/>
            <person name="Henderson B.A."/>
            <person name="Jones I.B."/>
            <person name="McGettigan J.A."/>
            <person name="Micheletti S.J."/>
            <person name="Nasrallah M.E."/>
            <person name="Ortiz D."/>
            <person name="Piller C.R."/>
            <person name="Privatt S.R."/>
            <person name="Schneider S.L."/>
            <person name="Sharp S."/>
            <person name="Smith T.C."/>
            <person name="Stanton J.D."/>
            <person name="Ullery H.E."/>
            <person name="Wilson R.J."/>
            <person name="Serrano M.G."/>
            <person name="Buck G."/>
            <person name="Lee V."/>
            <person name="Wang Y."/>
            <person name="Carvalho R."/>
            <person name="Voegtly L."/>
            <person name="Shi R."/>
            <person name="Duckworth R."/>
            <person name="Johnson A."/>
            <person name="Loviza R."/>
            <person name="Walstead R."/>
            <person name="Shah Z."/>
            <person name="Kiflezghi M."/>
            <person name="Wade K."/>
            <person name="Ball S.L."/>
            <person name="Bradley K.W."/>
            <person name="Asai D.J."/>
            <person name="Bowman C.A."/>
            <person name="Russell D.A."/>
            <person name="Pope W.H."/>
            <person name="Jacobs-Sera D."/>
            <person name="Hendrix R.W."/>
            <person name="Hatfull G.F."/>
        </authorList>
    </citation>
    <scope>NUCLEOTIDE SEQUENCE [LARGE SCALE GENOMIC DNA]</scope>
    <source>
        <strain evidence="1 2">DSM 27710</strain>
    </source>
</reference>
<evidence type="ECO:0000313" key="1">
    <source>
        <dbReference type="EMBL" id="AKU92430.1"/>
    </source>
</evidence>